<proteinExistence type="predicted"/>
<comment type="caution">
    <text evidence="1">The sequence shown here is derived from an EMBL/GenBank/DDBJ whole genome shotgun (WGS) entry which is preliminary data.</text>
</comment>
<protein>
    <submittedName>
        <fullName evidence="1">Uncharacterized protein</fullName>
    </submittedName>
</protein>
<sequence>MRQVDFEVAETDYVFGADSHTEMLAGITGLGAPCGRGEGPRDRRGLVKVNPGVFRGERLRLCR</sequence>
<evidence type="ECO:0000313" key="1">
    <source>
        <dbReference type="EMBL" id="PRW62065.1"/>
    </source>
</evidence>
<gene>
    <name evidence="1" type="ORF">CEP50_17385</name>
</gene>
<keyword evidence="2" id="KW-1185">Reference proteome</keyword>
<dbReference type="AlphaFoldDB" id="A0A2T0GSI2"/>
<dbReference type="InParanoid" id="A0A2T0GSI2"/>
<organism evidence="1 2">
    <name type="scientific">Actinopolyspora mortivallis</name>
    <dbReference type="NCBI Taxonomy" id="33906"/>
    <lineage>
        <taxon>Bacteria</taxon>
        <taxon>Bacillati</taxon>
        <taxon>Actinomycetota</taxon>
        <taxon>Actinomycetes</taxon>
        <taxon>Actinopolysporales</taxon>
        <taxon>Actinopolysporaceae</taxon>
        <taxon>Actinopolyspora</taxon>
    </lineage>
</organism>
<evidence type="ECO:0000313" key="2">
    <source>
        <dbReference type="Proteomes" id="UP000239352"/>
    </source>
</evidence>
<accession>A0A2T0GSI2</accession>
<reference evidence="1 2" key="1">
    <citation type="submission" date="2018-03" db="EMBL/GenBank/DDBJ databases">
        <title>Actinopolyspora mortivallis from Sahara, screening for active biomolecules.</title>
        <authorList>
            <person name="Selama O."/>
            <person name="Wellington E.M.H."/>
            <person name="Hacene H."/>
        </authorList>
    </citation>
    <scope>NUCLEOTIDE SEQUENCE [LARGE SCALE GENOMIC DNA]</scope>
    <source>
        <strain evidence="1 2">M5A</strain>
    </source>
</reference>
<dbReference type="EMBL" id="PVSR01000043">
    <property type="protein sequence ID" value="PRW62065.1"/>
    <property type="molecule type" value="Genomic_DNA"/>
</dbReference>
<dbReference type="Proteomes" id="UP000239352">
    <property type="component" value="Unassembled WGS sequence"/>
</dbReference>
<name>A0A2T0GSI2_ACTMO</name>